<dbReference type="PANTHER" id="PTHR46847">
    <property type="entry name" value="D-ALLOSE-BINDING PERIPLASMIC PROTEIN-RELATED"/>
    <property type="match status" value="1"/>
</dbReference>
<gene>
    <name evidence="7" type="primary">rbsB</name>
    <name evidence="7" type="ORF">GCM10010954_17160</name>
</gene>
<feature type="domain" description="Periplasmic binding protein" evidence="6">
    <location>
        <begin position="42"/>
        <end position="296"/>
    </location>
</feature>
<name>A0A917B4V9_HALAA</name>
<dbReference type="RefSeq" id="WP_188377083.1">
    <property type="nucleotide sequence ID" value="NZ_BMEL01000002.1"/>
</dbReference>
<dbReference type="SUPFAM" id="SSF53822">
    <property type="entry name" value="Periplasmic binding protein-like I"/>
    <property type="match status" value="1"/>
</dbReference>
<dbReference type="GO" id="GO:0030313">
    <property type="term" value="C:cell envelope"/>
    <property type="evidence" value="ECO:0007669"/>
    <property type="project" value="UniProtKB-SubCell"/>
</dbReference>
<comment type="subcellular location">
    <subcellularLocation>
        <location evidence="1">Cell envelope</location>
    </subcellularLocation>
</comment>
<feature type="signal peptide" evidence="5">
    <location>
        <begin position="1"/>
        <end position="21"/>
    </location>
</feature>
<organism evidence="7 8">
    <name type="scientific">Halobacillus andaensis</name>
    <dbReference type="NCBI Taxonomy" id="1176239"/>
    <lineage>
        <taxon>Bacteria</taxon>
        <taxon>Bacillati</taxon>
        <taxon>Bacillota</taxon>
        <taxon>Bacilli</taxon>
        <taxon>Bacillales</taxon>
        <taxon>Bacillaceae</taxon>
        <taxon>Halobacillus</taxon>
    </lineage>
</organism>
<evidence type="ECO:0000256" key="4">
    <source>
        <dbReference type="SAM" id="MobiDB-lite"/>
    </source>
</evidence>
<evidence type="ECO:0000256" key="2">
    <source>
        <dbReference type="ARBA" id="ARBA00007639"/>
    </source>
</evidence>
<evidence type="ECO:0000256" key="5">
    <source>
        <dbReference type="SAM" id="SignalP"/>
    </source>
</evidence>
<dbReference type="NCBIfam" id="NF007936">
    <property type="entry name" value="PRK10653.1"/>
    <property type="match status" value="1"/>
</dbReference>
<reference evidence="7" key="1">
    <citation type="journal article" date="2014" name="Int. J. Syst. Evol. Microbiol.">
        <title>Complete genome sequence of Corynebacterium casei LMG S-19264T (=DSM 44701T), isolated from a smear-ripened cheese.</title>
        <authorList>
            <consortium name="US DOE Joint Genome Institute (JGI-PGF)"/>
            <person name="Walter F."/>
            <person name="Albersmeier A."/>
            <person name="Kalinowski J."/>
            <person name="Ruckert C."/>
        </authorList>
    </citation>
    <scope>NUCLEOTIDE SEQUENCE</scope>
    <source>
        <strain evidence="7">CGMCC 1.12153</strain>
    </source>
</reference>
<dbReference type="PROSITE" id="PS51257">
    <property type="entry name" value="PROKAR_LIPOPROTEIN"/>
    <property type="match status" value="1"/>
</dbReference>
<dbReference type="InterPro" id="IPR028082">
    <property type="entry name" value="Peripla_BP_I"/>
</dbReference>
<dbReference type="Pfam" id="PF13407">
    <property type="entry name" value="Peripla_BP_4"/>
    <property type="match status" value="1"/>
</dbReference>
<proteinExistence type="inferred from homology"/>
<comment type="caution">
    <text evidence="7">The sequence shown here is derived from an EMBL/GenBank/DDBJ whole genome shotgun (WGS) entry which is preliminary data.</text>
</comment>
<feature type="chain" id="PRO_5038447725" evidence="5">
    <location>
        <begin position="22"/>
        <end position="310"/>
    </location>
</feature>
<dbReference type="Proteomes" id="UP000660110">
    <property type="component" value="Unassembled WGS sequence"/>
</dbReference>
<dbReference type="EMBL" id="BMEL01000002">
    <property type="protein sequence ID" value="GGF18931.1"/>
    <property type="molecule type" value="Genomic_DNA"/>
</dbReference>
<evidence type="ECO:0000256" key="1">
    <source>
        <dbReference type="ARBA" id="ARBA00004196"/>
    </source>
</evidence>
<protein>
    <submittedName>
        <fullName evidence="7">D-ribose ABC transporter substrate-binding protein</fullName>
    </submittedName>
</protein>
<dbReference type="InterPro" id="IPR025997">
    <property type="entry name" value="SBP_2_dom"/>
</dbReference>
<feature type="region of interest" description="Disordered" evidence="4">
    <location>
        <begin position="21"/>
        <end position="41"/>
    </location>
</feature>
<evidence type="ECO:0000256" key="3">
    <source>
        <dbReference type="ARBA" id="ARBA00022729"/>
    </source>
</evidence>
<accession>A0A917B4V9</accession>
<dbReference type="AlphaFoldDB" id="A0A917B4V9"/>
<keyword evidence="8" id="KW-1185">Reference proteome</keyword>
<evidence type="ECO:0000313" key="7">
    <source>
        <dbReference type="EMBL" id="GGF18931.1"/>
    </source>
</evidence>
<dbReference type="PANTHER" id="PTHR46847:SF1">
    <property type="entry name" value="D-ALLOSE-BINDING PERIPLASMIC PROTEIN-RELATED"/>
    <property type="match status" value="1"/>
</dbReference>
<sequence>MKKWLKTIGVVSLVMVMTACSTESPGSSSDEDSGDGDESIKIGMSISTLNNPFFVSLRDGAEAAAEEAGYEITTADAQDDSASQVSDIEDLLQQDIDVLLVNPTDSSAISSAIESANSADIPVITVDRTADEGEVATHIASDNVEGGEMAGEFIAEQLEEEGDVVELEGISGASATRERGEGFHNIVDEMDGIEVVAQQSADFDRSNGLNVMENILQSNSEIDAVFAHNDEMALGAIEAIESNDLADEVVVVGFDATDDARDAVSEGRMDATVAQQPELIGEEAITTAAQVVDGEEVEEFVPVELELITE</sequence>
<evidence type="ECO:0000259" key="6">
    <source>
        <dbReference type="Pfam" id="PF13407"/>
    </source>
</evidence>
<reference evidence="7" key="2">
    <citation type="submission" date="2020-09" db="EMBL/GenBank/DDBJ databases">
        <authorList>
            <person name="Sun Q."/>
            <person name="Zhou Y."/>
        </authorList>
    </citation>
    <scope>NUCLEOTIDE SEQUENCE</scope>
    <source>
        <strain evidence="7">CGMCC 1.12153</strain>
    </source>
</reference>
<dbReference type="GO" id="GO:0030246">
    <property type="term" value="F:carbohydrate binding"/>
    <property type="evidence" value="ECO:0007669"/>
    <property type="project" value="UniProtKB-ARBA"/>
</dbReference>
<evidence type="ECO:0000313" key="8">
    <source>
        <dbReference type="Proteomes" id="UP000660110"/>
    </source>
</evidence>
<keyword evidence="3 5" id="KW-0732">Signal</keyword>
<dbReference type="Gene3D" id="3.40.50.2300">
    <property type="match status" value="2"/>
</dbReference>
<comment type="similarity">
    <text evidence="2">Belongs to the bacterial solute-binding protein 2 family.</text>
</comment>